<dbReference type="GO" id="GO:0006508">
    <property type="term" value="P:proteolysis"/>
    <property type="evidence" value="ECO:0007669"/>
    <property type="project" value="UniProtKB-KW"/>
</dbReference>
<feature type="transmembrane region" description="Helical" evidence="8">
    <location>
        <begin position="96"/>
        <end position="118"/>
    </location>
</feature>
<evidence type="ECO:0000256" key="7">
    <source>
        <dbReference type="ARBA" id="ARBA00023136"/>
    </source>
</evidence>
<dbReference type="GO" id="GO:0008233">
    <property type="term" value="F:peptidase activity"/>
    <property type="evidence" value="ECO:0007669"/>
    <property type="project" value="UniProtKB-KW"/>
</dbReference>
<dbReference type="Pfam" id="PF09721">
    <property type="entry name" value="Exosortase_EpsH"/>
    <property type="match status" value="1"/>
</dbReference>
<keyword evidence="5" id="KW-0378">Hydrolase</keyword>
<dbReference type="Proteomes" id="UP000077734">
    <property type="component" value="Unassembled WGS sequence"/>
</dbReference>
<gene>
    <name evidence="9" type="ORF">A1356_17675</name>
</gene>
<feature type="transmembrane region" description="Helical" evidence="8">
    <location>
        <begin position="64"/>
        <end position="84"/>
    </location>
</feature>
<organism evidence="9 10">
    <name type="scientific">Methylomonas koyamae</name>
    <dbReference type="NCBI Taxonomy" id="702114"/>
    <lineage>
        <taxon>Bacteria</taxon>
        <taxon>Pseudomonadati</taxon>
        <taxon>Pseudomonadota</taxon>
        <taxon>Gammaproteobacteria</taxon>
        <taxon>Methylococcales</taxon>
        <taxon>Methylococcaceae</taxon>
        <taxon>Methylomonas</taxon>
    </lineage>
</organism>
<dbReference type="NCBIfam" id="TIGR04178">
    <property type="entry name" value="exo_archaeo"/>
    <property type="match status" value="1"/>
</dbReference>
<evidence type="ECO:0000256" key="8">
    <source>
        <dbReference type="SAM" id="Phobius"/>
    </source>
</evidence>
<evidence type="ECO:0000313" key="9">
    <source>
        <dbReference type="EMBL" id="OAI23329.1"/>
    </source>
</evidence>
<keyword evidence="4 8" id="KW-0812">Transmembrane</keyword>
<keyword evidence="10" id="KW-1185">Reference proteome</keyword>
<dbReference type="InterPro" id="IPR026392">
    <property type="entry name" value="Exo/Archaeosortase_dom"/>
</dbReference>
<proteinExistence type="predicted"/>
<comment type="subcellular location">
    <subcellularLocation>
        <location evidence="1">Cell membrane</location>
        <topology evidence="1">Multi-pass membrane protein</topology>
    </subcellularLocation>
</comment>
<dbReference type="InterPro" id="IPR019127">
    <property type="entry name" value="Exosortase"/>
</dbReference>
<comment type="caution">
    <text evidence="9">The sequence shown here is derived from an EMBL/GenBank/DDBJ whole genome shotgun (WGS) entry which is preliminary data.</text>
</comment>
<feature type="transmembrane region" description="Helical" evidence="8">
    <location>
        <begin position="130"/>
        <end position="149"/>
    </location>
</feature>
<dbReference type="EMBL" id="LUUL01000105">
    <property type="protein sequence ID" value="OAI23329.1"/>
    <property type="molecule type" value="Genomic_DNA"/>
</dbReference>
<accession>A0AA91DAU0</accession>
<dbReference type="NCBIfam" id="TIGR04300">
    <property type="entry name" value="exosort_XrtM"/>
    <property type="match status" value="1"/>
</dbReference>
<evidence type="ECO:0000313" key="10">
    <source>
        <dbReference type="Proteomes" id="UP000077734"/>
    </source>
</evidence>
<evidence type="ECO:0000256" key="4">
    <source>
        <dbReference type="ARBA" id="ARBA00022692"/>
    </source>
</evidence>
<evidence type="ECO:0000256" key="2">
    <source>
        <dbReference type="ARBA" id="ARBA00022475"/>
    </source>
</evidence>
<evidence type="ECO:0000256" key="5">
    <source>
        <dbReference type="ARBA" id="ARBA00022801"/>
    </source>
</evidence>
<dbReference type="GO" id="GO:0005886">
    <property type="term" value="C:plasma membrane"/>
    <property type="evidence" value="ECO:0007669"/>
    <property type="project" value="UniProtKB-SubCell"/>
</dbReference>
<sequence length="159" mass="17593">MLFVGCYVLLDYAYFKIPVDLFANVIYYHGVVAVCADLVNWQAPFEHVLAKHNHLLSAKADLEIVRGCDGAGALFLVMSAVLAFPSGLKRKALGLLLGIGLIYGLNLLRICVLYFVIAYQPGLFQLIHTYVAPTLMVVLGCFYFAWWAFGSRSSIHESA</sequence>
<evidence type="ECO:0000256" key="1">
    <source>
        <dbReference type="ARBA" id="ARBA00004651"/>
    </source>
</evidence>
<keyword evidence="7 8" id="KW-0472">Membrane</keyword>
<name>A0AA91DAU0_9GAMM</name>
<dbReference type="InterPro" id="IPR027567">
    <property type="entry name" value="Exosort_XrtM"/>
</dbReference>
<evidence type="ECO:0000256" key="6">
    <source>
        <dbReference type="ARBA" id="ARBA00022989"/>
    </source>
</evidence>
<keyword evidence="3" id="KW-0645">Protease</keyword>
<dbReference type="AlphaFoldDB" id="A0AA91DAU0"/>
<evidence type="ECO:0000256" key="3">
    <source>
        <dbReference type="ARBA" id="ARBA00022670"/>
    </source>
</evidence>
<reference evidence="9 10" key="1">
    <citation type="submission" date="2016-03" db="EMBL/GenBank/DDBJ databases">
        <authorList>
            <person name="Heylen K."/>
            <person name="De Vos P."/>
            <person name="Vekeman B."/>
        </authorList>
    </citation>
    <scope>NUCLEOTIDE SEQUENCE [LARGE SCALE GENOMIC DNA]</scope>
    <source>
        <strain evidence="9 10">R-49807</strain>
    </source>
</reference>
<keyword evidence="6 8" id="KW-1133">Transmembrane helix</keyword>
<protein>
    <submittedName>
        <fullName evidence="9">Exosortase family protein XrtM</fullName>
    </submittedName>
</protein>
<keyword evidence="2" id="KW-1003">Cell membrane</keyword>